<dbReference type="InterPro" id="IPR002347">
    <property type="entry name" value="SDR_fam"/>
</dbReference>
<dbReference type="InterPro" id="IPR036291">
    <property type="entry name" value="NAD(P)-bd_dom_sf"/>
</dbReference>
<dbReference type="InterPro" id="IPR057326">
    <property type="entry name" value="KR_dom"/>
</dbReference>
<dbReference type="SMART" id="SM00822">
    <property type="entry name" value="PKS_KR"/>
    <property type="match status" value="1"/>
</dbReference>
<dbReference type="FunFam" id="3.40.50.720:FF:000084">
    <property type="entry name" value="Short-chain dehydrogenase reductase"/>
    <property type="match status" value="1"/>
</dbReference>
<evidence type="ECO:0000259" key="3">
    <source>
        <dbReference type="SMART" id="SM00822"/>
    </source>
</evidence>
<dbReference type="EMBL" id="CP108264">
    <property type="protein sequence ID" value="WTU74490.1"/>
    <property type="molecule type" value="Genomic_DNA"/>
</dbReference>
<dbReference type="PANTHER" id="PTHR43639">
    <property type="entry name" value="OXIDOREDUCTASE, SHORT-CHAIN DEHYDROGENASE/REDUCTASE FAMILY (AFU_ORTHOLOGUE AFUA_5G02870)"/>
    <property type="match status" value="1"/>
</dbReference>
<dbReference type="Pfam" id="PF13561">
    <property type="entry name" value="adh_short_C2"/>
    <property type="match status" value="1"/>
</dbReference>
<evidence type="ECO:0000256" key="1">
    <source>
        <dbReference type="ARBA" id="ARBA00006484"/>
    </source>
</evidence>
<evidence type="ECO:0000313" key="4">
    <source>
        <dbReference type="EMBL" id="WTU74490.1"/>
    </source>
</evidence>
<keyword evidence="2" id="KW-0560">Oxidoreductase</keyword>
<evidence type="ECO:0000256" key="2">
    <source>
        <dbReference type="ARBA" id="ARBA00023002"/>
    </source>
</evidence>
<dbReference type="SUPFAM" id="SSF51735">
    <property type="entry name" value="NAD(P)-binding Rossmann-fold domains"/>
    <property type="match status" value="1"/>
</dbReference>
<proteinExistence type="inferred from homology"/>
<dbReference type="InterPro" id="IPR020904">
    <property type="entry name" value="Sc_DH/Rdtase_CS"/>
</dbReference>
<name>A0AAU2JQN0_9ACTN</name>
<accession>A0AAU2JQN0</accession>
<reference evidence="4" key="1">
    <citation type="submission" date="2022-10" db="EMBL/GenBank/DDBJ databases">
        <title>The complete genomes of actinobacterial strains from the NBC collection.</title>
        <authorList>
            <person name="Joergensen T.S."/>
            <person name="Alvarez Arevalo M."/>
            <person name="Sterndorff E.B."/>
            <person name="Faurdal D."/>
            <person name="Vuksanovic O."/>
            <person name="Mourched A.-S."/>
            <person name="Charusanti P."/>
            <person name="Shaw S."/>
            <person name="Blin K."/>
            <person name="Weber T."/>
        </authorList>
    </citation>
    <scope>NUCLEOTIDE SEQUENCE</scope>
    <source>
        <strain evidence="4">NBC_00049</strain>
    </source>
</reference>
<sequence length="246" mass="25009">MGKNALVTGGSRGIGRAVAERLAADGVTVVLTYASDEGAARETVGRITAAGGRAHALHAEFGRHGDAAALWKAYDALELGGVDIIVNNAGIGLPIPLGQVTEADFDRVFAVNVRAPFFVVQEALGRLRDGGRVINVSSGAARIAMPEILAYGATKGALDTLTLNLAKELGARGITVNSVAPGIVDTDVNAGWLRGNPEAEAHAASLAALGRVGRPEDIADVVGFLASDAGRWVTGRVVDATGGAGL</sequence>
<dbReference type="GO" id="GO:0016491">
    <property type="term" value="F:oxidoreductase activity"/>
    <property type="evidence" value="ECO:0007669"/>
    <property type="project" value="UniProtKB-KW"/>
</dbReference>
<organism evidence="4">
    <name type="scientific">Streptomyces sp. NBC_00049</name>
    <dbReference type="NCBI Taxonomy" id="2903617"/>
    <lineage>
        <taxon>Bacteria</taxon>
        <taxon>Bacillati</taxon>
        <taxon>Actinomycetota</taxon>
        <taxon>Actinomycetes</taxon>
        <taxon>Kitasatosporales</taxon>
        <taxon>Streptomycetaceae</taxon>
        <taxon>Streptomyces</taxon>
    </lineage>
</organism>
<feature type="domain" description="Ketoreductase" evidence="3">
    <location>
        <begin position="3"/>
        <end position="182"/>
    </location>
</feature>
<dbReference type="PANTHER" id="PTHR43639:SF1">
    <property type="entry name" value="SHORT-CHAIN DEHYDROGENASE_REDUCTASE FAMILY PROTEIN"/>
    <property type="match status" value="1"/>
</dbReference>
<dbReference type="Gene3D" id="3.40.50.720">
    <property type="entry name" value="NAD(P)-binding Rossmann-like Domain"/>
    <property type="match status" value="1"/>
</dbReference>
<comment type="similarity">
    <text evidence="1">Belongs to the short-chain dehydrogenases/reductases (SDR) family.</text>
</comment>
<dbReference type="PRINTS" id="PR00081">
    <property type="entry name" value="GDHRDH"/>
</dbReference>
<dbReference type="PRINTS" id="PR00080">
    <property type="entry name" value="SDRFAMILY"/>
</dbReference>
<dbReference type="AlphaFoldDB" id="A0AAU2JQN0"/>
<gene>
    <name evidence="4" type="ORF">OG327_14795</name>
</gene>
<protein>
    <submittedName>
        <fullName evidence="4">SDR family oxidoreductase</fullName>
    </submittedName>
</protein>
<dbReference type="PROSITE" id="PS00061">
    <property type="entry name" value="ADH_SHORT"/>
    <property type="match status" value="1"/>
</dbReference>